<keyword evidence="1" id="KW-0472">Membrane</keyword>
<dbReference type="AlphaFoldDB" id="A0AAD5Y613"/>
<evidence type="ECO:0000256" key="1">
    <source>
        <dbReference type="SAM" id="Phobius"/>
    </source>
</evidence>
<feature type="transmembrane region" description="Helical" evidence="1">
    <location>
        <begin position="95"/>
        <end position="117"/>
    </location>
</feature>
<name>A0AAD5Y613_9FUNG</name>
<proteinExistence type="predicted"/>
<sequence length="122" mass="13295">MFPLVSELLAPKEGYQWVTWTVLMGVIAFRTLLDNGIFTSVMILVSTSAKPGQLGRVNGVAQGASSLARTFGPALGGIIWAWSNQNSLPFPFNHVCVFTFIFAVTGILAIQSFVFLYDGYID</sequence>
<accession>A0AAD5Y613</accession>
<evidence type="ECO:0008006" key="4">
    <source>
        <dbReference type="Google" id="ProtNLM"/>
    </source>
</evidence>
<dbReference type="InterPro" id="IPR036259">
    <property type="entry name" value="MFS_trans_sf"/>
</dbReference>
<dbReference type="SUPFAM" id="SSF103473">
    <property type="entry name" value="MFS general substrate transporter"/>
    <property type="match status" value="1"/>
</dbReference>
<reference evidence="2" key="1">
    <citation type="submission" date="2020-05" db="EMBL/GenBank/DDBJ databases">
        <title>Phylogenomic resolution of chytrid fungi.</title>
        <authorList>
            <person name="Stajich J.E."/>
            <person name="Amses K."/>
            <person name="Simmons R."/>
            <person name="Seto K."/>
            <person name="Myers J."/>
            <person name="Bonds A."/>
            <person name="Quandt C.A."/>
            <person name="Barry K."/>
            <person name="Liu P."/>
            <person name="Grigoriev I."/>
            <person name="Longcore J.E."/>
            <person name="James T.Y."/>
        </authorList>
    </citation>
    <scope>NUCLEOTIDE SEQUENCE</scope>
    <source>
        <strain evidence="2">PLAUS21</strain>
    </source>
</reference>
<keyword evidence="1" id="KW-1133">Transmembrane helix</keyword>
<organism evidence="2 3">
    <name type="scientific">Boothiomyces macroporosus</name>
    <dbReference type="NCBI Taxonomy" id="261099"/>
    <lineage>
        <taxon>Eukaryota</taxon>
        <taxon>Fungi</taxon>
        <taxon>Fungi incertae sedis</taxon>
        <taxon>Chytridiomycota</taxon>
        <taxon>Chytridiomycota incertae sedis</taxon>
        <taxon>Chytridiomycetes</taxon>
        <taxon>Rhizophydiales</taxon>
        <taxon>Terramycetaceae</taxon>
        <taxon>Boothiomyces</taxon>
    </lineage>
</organism>
<comment type="caution">
    <text evidence="2">The sequence shown here is derived from an EMBL/GenBank/DDBJ whole genome shotgun (WGS) entry which is preliminary data.</text>
</comment>
<dbReference type="EMBL" id="JADGKB010000033">
    <property type="protein sequence ID" value="KAJ3257931.1"/>
    <property type="molecule type" value="Genomic_DNA"/>
</dbReference>
<keyword evidence="1" id="KW-0812">Transmembrane</keyword>
<feature type="transmembrane region" description="Helical" evidence="1">
    <location>
        <begin position="20"/>
        <end position="45"/>
    </location>
</feature>
<evidence type="ECO:0000313" key="2">
    <source>
        <dbReference type="EMBL" id="KAJ3257931.1"/>
    </source>
</evidence>
<dbReference type="Proteomes" id="UP001210925">
    <property type="component" value="Unassembled WGS sequence"/>
</dbReference>
<keyword evidence="3" id="KW-1185">Reference proteome</keyword>
<protein>
    <recommendedName>
        <fullName evidence="4">Major facilitator superfamily (MFS) profile domain-containing protein</fullName>
    </recommendedName>
</protein>
<evidence type="ECO:0000313" key="3">
    <source>
        <dbReference type="Proteomes" id="UP001210925"/>
    </source>
</evidence>
<gene>
    <name evidence="2" type="ORF">HK103_004222</name>
</gene>
<dbReference type="Gene3D" id="1.20.1250.20">
    <property type="entry name" value="MFS general substrate transporter like domains"/>
    <property type="match status" value="1"/>
</dbReference>